<keyword evidence="5" id="KW-1003">Cell membrane</keyword>
<evidence type="ECO:0000256" key="2">
    <source>
        <dbReference type="ARBA" id="ARBA00010004"/>
    </source>
</evidence>
<comment type="caution">
    <text evidence="12">The sequence shown here is derived from an EMBL/GenBank/DDBJ whole genome shotgun (WGS) entry which is preliminary data.</text>
</comment>
<evidence type="ECO:0000256" key="5">
    <source>
        <dbReference type="ARBA" id="ARBA00022475"/>
    </source>
</evidence>
<keyword evidence="6" id="KW-0145">Chemotaxis</keyword>
<feature type="compositionally biased region" description="Polar residues" evidence="11">
    <location>
        <begin position="1"/>
        <end position="10"/>
    </location>
</feature>
<evidence type="ECO:0000256" key="8">
    <source>
        <dbReference type="ARBA" id="ARBA00022927"/>
    </source>
</evidence>
<evidence type="ECO:0000256" key="1">
    <source>
        <dbReference type="ARBA" id="ARBA00004413"/>
    </source>
</evidence>
<dbReference type="GO" id="GO:0071973">
    <property type="term" value="P:bacterial-type flagellum-dependent cell motility"/>
    <property type="evidence" value="ECO:0007669"/>
    <property type="project" value="InterPro"/>
</dbReference>
<feature type="region of interest" description="Disordered" evidence="11">
    <location>
        <begin position="1"/>
        <end position="25"/>
    </location>
</feature>
<keyword evidence="10" id="KW-1006">Bacterial flagellum protein export</keyword>
<keyword evidence="9" id="KW-0472">Membrane</keyword>
<sequence>MPALSDSSARISGKPYPSPAAGSSWPRSWLPTWRPWIMAKTDAIRYLQQKADATRIDAAQALARQQAMLLDAQNKLALLGRYVAHYREEAQNAERVGVWSAQAREMRAFIAQLDQVVAVQQESLGRHRQQAAILQRQWLSARGREQALTGLLRRAENLRHAQQLQQMQKELDEWAQRAASRLQIMA</sequence>
<dbReference type="GO" id="GO:0009288">
    <property type="term" value="C:bacterial-type flagellum"/>
    <property type="evidence" value="ECO:0007669"/>
    <property type="project" value="InterPro"/>
</dbReference>
<name>A0A3M8RUY9_9PROT</name>
<proteinExistence type="inferred from homology"/>
<evidence type="ECO:0000256" key="10">
    <source>
        <dbReference type="ARBA" id="ARBA00023225"/>
    </source>
</evidence>
<reference evidence="12" key="1">
    <citation type="submission" date="2018-10" db="EMBL/GenBank/DDBJ databases">
        <title>Acidithiobacillus sulfuriphilus sp. nov.: an extremely acidophilic sulfur-oxidizing chemolithotroph isolated from a neutral pH environment.</title>
        <authorList>
            <person name="Falagan C."/>
            <person name="Moya-Beltran A."/>
            <person name="Quatrini R."/>
            <person name="Johnson D.B."/>
        </authorList>
    </citation>
    <scope>NUCLEOTIDE SEQUENCE [LARGE SCALE GENOMIC DNA]</scope>
    <source>
        <strain evidence="12">CJ-2</strain>
    </source>
</reference>
<dbReference type="GO" id="GO:0044781">
    <property type="term" value="P:bacterial-type flagellum organization"/>
    <property type="evidence" value="ECO:0007669"/>
    <property type="project" value="UniProtKB-KW"/>
</dbReference>
<evidence type="ECO:0000256" key="9">
    <source>
        <dbReference type="ARBA" id="ARBA00023136"/>
    </source>
</evidence>
<dbReference type="EMBL" id="RIZI01000088">
    <property type="protein sequence ID" value="RNF72045.1"/>
    <property type="molecule type" value="Genomic_DNA"/>
</dbReference>
<evidence type="ECO:0000313" key="12">
    <source>
        <dbReference type="EMBL" id="RNF72045.1"/>
    </source>
</evidence>
<dbReference type="PANTHER" id="PTHR38786">
    <property type="entry name" value="FLAGELLAR FLIJ PROTEIN"/>
    <property type="match status" value="1"/>
</dbReference>
<protein>
    <recommendedName>
        <fullName evidence="3">Flagellar FliJ protein</fullName>
    </recommendedName>
</protein>
<evidence type="ECO:0000256" key="4">
    <source>
        <dbReference type="ARBA" id="ARBA00022448"/>
    </source>
</evidence>
<dbReference type="Pfam" id="PF02050">
    <property type="entry name" value="FliJ"/>
    <property type="match status" value="1"/>
</dbReference>
<evidence type="ECO:0000256" key="11">
    <source>
        <dbReference type="SAM" id="MobiDB-lite"/>
    </source>
</evidence>
<dbReference type="GO" id="GO:0005886">
    <property type="term" value="C:plasma membrane"/>
    <property type="evidence" value="ECO:0007669"/>
    <property type="project" value="UniProtKB-SubCell"/>
</dbReference>
<dbReference type="GO" id="GO:0006935">
    <property type="term" value="P:chemotaxis"/>
    <property type="evidence" value="ECO:0007669"/>
    <property type="project" value="UniProtKB-KW"/>
</dbReference>
<dbReference type="InterPro" id="IPR012823">
    <property type="entry name" value="Flagell_FliJ"/>
</dbReference>
<dbReference type="Gene3D" id="1.10.287.1700">
    <property type="match status" value="1"/>
</dbReference>
<evidence type="ECO:0000256" key="3">
    <source>
        <dbReference type="ARBA" id="ARBA00020392"/>
    </source>
</evidence>
<organism evidence="12">
    <name type="scientific">Acidithiobacillus sulfuriphilus</name>
    <dbReference type="NCBI Taxonomy" id="1867749"/>
    <lineage>
        <taxon>Bacteria</taxon>
        <taxon>Pseudomonadati</taxon>
        <taxon>Pseudomonadota</taxon>
        <taxon>Acidithiobacillia</taxon>
        <taxon>Acidithiobacillales</taxon>
        <taxon>Acidithiobacillaceae</taxon>
        <taxon>Acidithiobacillus</taxon>
    </lineage>
</organism>
<comment type="subcellular location">
    <subcellularLocation>
        <location evidence="1">Cell membrane</location>
        <topology evidence="1">Peripheral membrane protein</topology>
        <orientation evidence="1">Cytoplasmic side</orientation>
    </subcellularLocation>
</comment>
<dbReference type="InterPro" id="IPR052570">
    <property type="entry name" value="FliJ"/>
</dbReference>
<comment type="similarity">
    <text evidence="2">Belongs to the FliJ family.</text>
</comment>
<dbReference type="InterPro" id="IPR053716">
    <property type="entry name" value="Flag_assembly_chemotaxis_eff"/>
</dbReference>
<keyword evidence="8" id="KW-0653">Protein transport</keyword>
<evidence type="ECO:0000256" key="7">
    <source>
        <dbReference type="ARBA" id="ARBA00022795"/>
    </source>
</evidence>
<gene>
    <name evidence="12" type="ORF">EC580_01310</name>
</gene>
<dbReference type="GO" id="GO:0015031">
    <property type="term" value="P:protein transport"/>
    <property type="evidence" value="ECO:0007669"/>
    <property type="project" value="UniProtKB-KW"/>
</dbReference>
<evidence type="ECO:0000256" key="6">
    <source>
        <dbReference type="ARBA" id="ARBA00022500"/>
    </source>
</evidence>
<dbReference type="AlphaFoldDB" id="A0A3M8RUY9"/>
<accession>A0A3M8RUY9</accession>
<dbReference type="PANTHER" id="PTHR38786:SF1">
    <property type="entry name" value="FLAGELLAR FLIJ PROTEIN"/>
    <property type="match status" value="1"/>
</dbReference>
<keyword evidence="4" id="KW-0813">Transport</keyword>
<keyword evidence="7" id="KW-1005">Bacterial flagellum biogenesis</keyword>